<dbReference type="GO" id="GO:0016747">
    <property type="term" value="F:acyltransferase activity, transferring groups other than amino-acyl groups"/>
    <property type="evidence" value="ECO:0007669"/>
    <property type="project" value="TreeGrafter"/>
</dbReference>
<dbReference type="InterPro" id="IPR000801">
    <property type="entry name" value="Esterase-like"/>
</dbReference>
<name>A0A0E3WIP8_9BACL</name>
<dbReference type="STRING" id="483937.AMQ84_20580"/>
<reference evidence="2" key="1">
    <citation type="submission" date="2015-03" db="EMBL/GenBank/DDBJ databases">
        <authorList>
            <person name="Wibberg D."/>
        </authorList>
    </citation>
    <scope>NUCLEOTIDE SEQUENCE [LARGE SCALE GENOMIC DNA]</scope>
</reference>
<gene>
    <name evidence="1" type="ORF">PRIO_5011</name>
</gene>
<dbReference type="AlphaFoldDB" id="A0A0E3WIP8"/>
<dbReference type="KEGG" id="pri:PRIO_5011"/>
<dbReference type="InterPro" id="IPR050583">
    <property type="entry name" value="Mycobacterial_A85_antigen"/>
</dbReference>
<dbReference type="Pfam" id="PF00756">
    <property type="entry name" value="Esterase"/>
    <property type="match status" value="1"/>
</dbReference>
<proteinExistence type="predicted"/>
<dbReference type="PANTHER" id="PTHR48098:SF1">
    <property type="entry name" value="DIACYLGLYCEROL ACYLTRANSFERASE_MYCOLYLTRANSFERASE AG85A"/>
    <property type="match status" value="1"/>
</dbReference>
<sequence length="275" mass="30113">MNDSNPNYKMQTAPAGYDKERENIARGMIGTIEYPSSTVGNTRKAMVYTPPGYSAGQEYSVLYLLHGIGGDETEWYNHGQPQIILDNLYADEMLKPMIVVLPNGRAMLNDRAEGDIFAPDKVQAFTTFEADLLHDLIPYIEANYPVLTDRTHRALAGLSMGGGQSLNIGLNNLDRFAWIGAFSPAPNTKLPELLVPEPQRPQKCSACSGCRAVIWTASNMSATGPMPICLSIPFRISGWRKTAITIGRSGRTACISSPGLFFSSPNNRPSAERPR</sequence>
<evidence type="ECO:0000313" key="2">
    <source>
        <dbReference type="Proteomes" id="UP000033163"/>
    </source>
</evidence>
<accession>A0A0E3WIP8</accession>
<dbReference type="HOGENOM" id="CLU_1011374_0_0_9"/>
<protein>
    <submittedName>
        <fullName evidence="1">Esterase</fullName>
    </submittedName>
</protein>
<dbReference type="EMBL" id="LN831776">
    <property type="protein sequence ID" value="CQR57413.1"/>
    <property type="molecule type" value="Genomic_DNA"/>
</dbReference>
<dbReference type="InterPro" id="IPR029058">
    <property type="entry name" value="AB_hydrolase_fold"/>
</dbReference>
<evidence type="ECO:0000313" key="1">
    <source>
        <dbReference type="EMBL" id="CQR57413.1"/>
    </source>
</evidence>
<dbReference type="Gene3D" id="3.40.50.1820">
    <property type="entry name" value="alpha/beta hydrolase"/>
    <property type="match status" value="1"/>
</dbReference>
<dbReference type="PATRIC" id="fig|1073571.4.peg.5385"/>
<dbReference type="RefSeq" id="WP_231869748.1">
    <property type="nucleotide sequence ID" value="NZ_AGBD01000553.1"/>
</dbReference>
<dbReference type="SUPFAM" id="SSF53474">
    <property type="entry name" value="alpha/beta-Hydrolases"/>
    <property type="match status" value="1"/>
</dbReference>
<dbReference type="Proteomes" id="UP000033163">
    <property type="component" value="Chromosome I"/>
</dbReference>
<organism evidence="1 2">
    <name type="scientific">Paenibacillus riograndensis SBR5</name>
    <dbReference type="NCBI Taxonomy" id="1073571"/>
    <lineage>
        <taxon>Bacteria</taxon>
        <taxon>Bacillati</taxon>
        <taxon>Bacillota</taxon>
        <taxon>Bacilli</taxon>
        <taxon>Bacillales</taxon>
        <taxon>Paenibacillaceae</taxon>
        <taxon>Paenibacillus</taxon>
        <taxon>Paenibacillus sonchi group</taxon>
    </lineage>
</organism>
<dbReference type="PANTHER" id="PTHR48098">
    <property type="entry name" value="ENTEROCHELIN ESTERASE-RELATED"/>
    <property type="match status" value="1"/>
</dbReference>